<proteinExistence type="predicted"/>
<dbReference type="InterPro" id="IPR033470">
    <property type="entry name" value="FakA-like_C"/>
</dbReference>
<dbReference type="SMART" id="SM01121">
    <property type="entry name" value="Dak1_2"/>
    <property type="match status" value="1"/>
</dbReference>
<evidence type="ECO:0000313" key="4">
    <source>
        <dbReference type="Proteomes" id="UP000269289"/>
    </source>
</evidence>
<dbReference type="SUPFAM" id="SSF101473">
    <property type="entry name" value="DhaL-like"/>
    <property type="match status" value="1"/>
</dbReference>
<dbReference type="AlphaFoldDB" id="A0A3M2J5K7"/>
<evidence type="ECO:0000259" key="2">
    <source>
        <dbReference type="PROSITE" id="PS51480"/>
    </source>
</evidence>
<feature type="compositionally biased region" description="Low complexity" evidence="1">
    <location>
        <begin position="339"/>
        <end position="348"/>
    </location>
</feature>
<feature type="region of interest" description="Disordered" evidence="1">
    <location>
        <begin position="298"/>
        <end position="430"/>
    </location>
</feature>
<dbReference type="InterPro" id="IPR048394">
    <property type="entry name" value="FakA-like_M"/>
</dbReference>
<feature type="domain" description="DhaL" evidence="2">
    <location>
        <begin position="90"/>
        <end position="276"/>
    </location>
</feature>
<protein>
    <submittedName>
        <fullName evidence="3">DAK2 domain-containing protein</fullName>
    </submittedName>
</protein>
<keyword evidence="4" id="KW-1185">Reference proteome</keyword>
<evidence type="ECO:0000313" key="3">
    <source>
        <dbReference type="EMBL" id="RMI06813.1"/>
    </source>
</evidence>
<dbReference type="GO" id="GO:0004371">
    <property type="term" value="F:glycerone kinase activity"/>
    <property type="evidence" value="ECO:0007669"/>
    <property type="project" value="InterPro"/>
</dbReference>
<dbReference type="Pfam" id="PF21645">
    <property type="entry name" value="FakA-like_M"/>
    <property type="match status" value="1"/>
</dbReference>
<evidence type="ECO:0000256" key="1">
    <source>
        <dbReference type="SAM" id="MobiDB-lite"/>
    </source>
</evidence>
<dbReference type="PANTHER" id="PTHR33434:SF4">
    <property type="entry name" value="PHOSPHATASE PROTEIN"/>
    <property type="match status" value="1"/>
</dbReference>
<dbReference type="PANTHER" id="PTHR33434">
    <property type="entry name" value="DEGV DOMAIN-CONTAINING PROTEIN DR_1986-RELATED"/>
    <property type="match status" value="1"/>
</dbReference>
<dbReference type="PROSITE" id="PS51480">
    <property type="entry name" value="DHAL"/>
    <property type="match status" value="1"/>
</dbReference>
<gene>
    <name evidence="3" type="ORF">EBM89_14995</name>
</gene>
<sequence length="702" mass="69357">MGVGAPRRRSEDPPDGHHPCPEVTRQPDKTSPRAPQGSKRRRSHPGARPRARSDLGTTAGRWAPYGRVGAAPTTTEGPRTHVAGRLGDGATARAWLAGAVPALEAARERIDAVNVFPVPDGDTGTNVLLTTRGAAEALAAADPGADDAEVWAALSRGALLAARGNSGVILSRYVGGLAEAVGRPAVEALRHAATAAREAVHQPEDGTVLTVAAVVARAAYDADARGLDDAGVLAAAAQEARRDLAAISAGHPVLRSARVVDAGACALIVLLDALAAALAGEDGAVDVGWLDAFAAPPGSTDAPAPTAEVAPDEQTAPSGEDGSTGAAERDAGPEPIAPAPAVVVPDGPASDDGDVSAAVAPVPEGRAGDVLDAEPGAPSAPGPQVDAPAPDTSRSTPPSPGPRVPATHDVRAPADPAPHPGATDDAHPTHPDRYEVVAALRPHAAATPTADLSAALAALGSSVAVAEAGDVRTVHVHVADPAAALAALVGAGSGVATVRTVVGAGRSLVACTASPALARPLALAGTVVLVALGDVPAADLRAALDRAVADAATPQGPVTVLPGTWLVPLLDADEALAADRVLVPDAADDLRVLAAATAGRGDLGGLRSAVADDPVEALAAVEQLVDQVGGPGRVASATVLLGAASDAADGLLLAARLAVRHPDLPVVVAGSVPCSPAVRVAVLPRAALRDPLLVVDALEVPA</sequence>
<dbReference type="Proteomes" id="UP000269289">
    <property type="component" value="Unassembled WGS sequence"/>
</dbReference>
<feature type="compositionally biased region" description="Basic and acidic residues" evidence="1">
    <location>
        <begin position="8"/>
        <end position="31"/>
    </location>
</feature>
<feature type="compositionally biased region" description="Basic residues" evidence="1">
    <location>
        <begin position="38"/>
        <end position="50"/>
    </location>
</feature>
<dbReference type="EMBL" id="RFFI01000092">
    <property type="protein sequence ID" value="RMI06813.1"/>
    <property type="molecule type" value="Genomic_DNA"/>
</dbReference>
<dbReference type="GO" id="GO:0006071">
    <property type="term" value="P:glycerol metabolic process"/>
    <property type="evidence" value="ECO:0007669"/>
    <property type="project" value="InterPro"/>
</dbReference>
<feature type="compositionally biased region" description="Low complexity" evidence="1">
    <location>
        <begin position="387"/>
        <end position="396"/>
    </location>
</feature>
<dbReference type="Pfam" id="PF02734">
    <property type="entry name" value="Dak2"/>
    <property type="match status" value="1"/>
</dbReference>
<accession>A0A3M2J5K7</accession>
<comment type="caution">
    <text evidence="3">The sequence shown here is derived from an EMBL/GenBank/DDBJ whole genome shotgun (WGS) entry which is preliminary data.</text>
</comment>
<reference evidence="3 4" key="1">
    <citation type="submission" date="2018-10" db="EMBL/GenBank/DDBJ databases">
        <title>Isolation, diversity and antifungal activity of actinobacteria from wheat.</title>
        <authorList>
            <person name="Han C."/>
        </authorList>
    </citation>
    <scope>NUCLEOTIDE SEQUENCE [LARGE SCALE GENOMIC DNA]</scope>
    <source>
        <strain evidence="3 4">NEAU-YY56</strain>
    </source>
</reference>
<dbReference type="InterPro" id="IPR050270">
    <property type="entry name" value="DegV_domain_contain"/>
</dbReference>
<dbReference type="InterPro" id="IPR036117">
    <property type="entry name" value="DhaL_dom_sf"/>
</dbReference>
<name>A0A3M2J5K7_9CELL</name>
<dbReference type="Gene3D" id="1.25.40.340">
    <property type="match status" value="1"/>
</dbReference>
<dbReference type="SMART" id="SM01120">
    <property type="entry name" value="Dak2"/>
    <property type="match status" value="1"/>
</dbReference>
<feature type="region of interest" description="Disordered" evidence="1">
    <location>
        <begin position="1"/>
        <end position="85"/>
    </location>
</feature>
<organism evidence="3 4">
    <name type="scientific">Cellulomonas triticagri</name>
    <dbReference type="NCBI Taxonomy" id="2483352"/>
    <lineage>
        <taxon>Bacteria</taxon>
        <taxon>Bacillati</taxon>
        <taxon>Actinomycetota</taxon>
        <taxon>Actinomycetes</taxon>
        <taxon>Micrococcales</taxon>
        <taxon>Cellulomonadaceae</taxon>
        <taxon>Cellulomonas</taxon>
    </lineage>
</organism>
<dbReference type="InterPro" id="IPR004007">
    <property type="entry name" value="DhaL_dom"/>
</dbReference>